<dbReference type="GeneID" id="98319567"/>
<keyword evidence="1" id="KW-0812">Transmembrane</keyword>
<name>A0A0R1VR11_9LACO</name>
<evidence type="ECO:0000256" key="1">
    <source>
        <dbReference type="SAM" id="Phobius"/>
    </source>
</evidence>
<sequence>MSSAQKTYLVLIIIALILMLVIFFGLSWGFPFQMVIIGAVACFIFAIIMTIILLFSLMFDSSRHH</sequence>
<feature type="transmembrane region" description="Helical" evidence="1">
    <location>
        <begin position="7"/>
        <end position="28"/>
    </location>
</feature>
<keyword evidence="3" id="KW-1185">Reference proteome</keyword>
<dbReference type="Proteomes" id="UP000051451">
    <property type="component" value="Unassembled WGS sequence"/>
</dbReference>
<accession>A0A0R1VR11</accession>
<feature type="transmembrane region" description="Helical" evidence="1">
    <location>
        <begin position="34"/>
        <end position="59"/>
    </location>
</feature>
<evidence type="ECO:0000313" key="2">
    <source>
        <dbReference type="EMBL" id="KRM05235.1"/>
    </source>
</evidence>
<reference evidence="2 3" key="1">
    <citation type="journal article" date="2015" name="Genome Announc.">
        <title>Expanding the biotechnology potential of lactobacilli through comparative genomics of 213 strains and associated genera.</title>
        <authorList>
            <person name="Sun Z."/>
            <person name="Harris H.M."/>
            <person name="McCann A."/>
            <person name="Guo C."/>
            <person name="Argimon S."/>
            <person name="Zhang W."/>
            <person name="Yang X."/>
            <person name="Jeffery I.B."/>
            <person name="Cooney J.C."/>
            <person name="Kagawa T.F."/>
            <person name="Liu W."/>
            <person name="Song Y."/>
            <person name="Salvetti E."/>
            <person name="Wrobel A."/>
            <person name="Rasinkangas P."/>
            <person name="Parkhill J."/>
            <person name="Rea M.C."/>
            <person name="O'Sullivan O."/>
            <person name="Ritari J."/>
            <person name="Douillard F.P."/>
            <person name="Paul Ross R."/>
            <person name="Yang R."/>
            <person name="Briner A.E."/>
            <person name="Felis G.E."/>
            <person name="de Vos W.M."/>
            <person name="Barrangou R."/>
            <person name="Klaenhammer T.R."/>
            <person name="Caufield P.W."/>
            <person name="Cui Y."/>
            <person name="Zhang H."/>
            <person name="O'Toole P.W."/>
        </authorList>
    </citation>
    <scope>NUCLEOTIDE SEQUENCE [LARGE SCALE GENOMIC DNA]</scope>
    <source>
        <strain evidence="2 3">DSM 18630</strain>
    </source>
</reference>
<proteinExistence type="predicted"/>
<organism evidence="2 3">
    <name type="scientific">Liquorilactobacillus ghanensis DSM 18630</name>
    <dbReference type="NCBI Taxonomy" id="1423750"/>
    <lineage>
        <taxon>Bacteria</taxon>
        <taxon>Bacillati</taxon>
        <taxon>Bacillota</taxon>
        <taxon>Bacilli</taxon>
        <taxon>Lactobacillales</taxon>
        <taxon>Lactobacillaceae</taxon>
        <taxon>Liquorilactobacillus</taxon>
    </lineage>
</organism>
<comment type="caution">
    <text evidence="2">The sequence shown here is derived from an EMBL/GenBank/DDBJ whole genome shotgun (WGS) entry which is preliminary data.</text>
</comment>
<dbReference type="PATRIC" id="fig|1423750.3.peg.1750"/>
<dbReference type="STRING" id="1423750.FC89_GL001705"/>
<gene>
    <name evidence="2" type="ORF">FC89_GL001705</name>
</gene>
<dbReference type="EMBL" id="AZGB01000022">
    <property type="protein sequence ID" value="KRM05235.1"/>
    <property type="molecule type" value="Genomic_DNA"/>
</dbReference>
<protein>
    <submittedName>
        <fullName evidence="2">Uncharacterized protein</fullName>
    </submittedName>
</protein>
<dbReference type="OrthoDB" id="9965314at2"/>
<dbReference type="RefSeq" id="WP_057872292.1">
    <property type="nucleotide sequence ID" value="NZ_AZGB01000022.1"/>
</dbReference>
<keyword evidence="1" id="KW-1133">Transmembrane helix</keyword>
<keyword evidence="1" id="KW-0472">Membrane</keyword>
<dbReference type="AlphaFoldDB" id="A0A0R1VR11"/>
<evidence type="ECO:0000313" key="3">
    <source>
        <dbReference type="Proteomes" id="UP000051451"/>
    </source>
</evidence>